<dbReference type="AlphaFoldDB" id="A0A6N4X6N3"/>
<accession>A0A6N4X6N3</accession>
<dbReference type="Proteomes" id="UP000445144">
    <property type="component" value="Unassembled WGS sequence"/>
</dbReference>
<evidence type="ECO:0000313" key="2">
    <source>
        <dbReference type="Proteomes" id="UP000445144"/>
    </source>
</evidence>
<sequence length="32" mass="3445">MFDFQFILKSLSVVQILGKEEASGSNPDIGSS</sequence>
<gene>
    <name evidence="1" type="ORF">CHRY9293_02784</name>
</gene>
<protein>
    <submittedName>
        <fullName evidence="1">Uncharacterized protein</fullName>
    </submittedName>
</protein>
<organism evidence="1 2">
    <name type="scientific">Chryseobacterium potabilaquae</name>
    <dbReference type="NCBI Taxonomy" id="2675057"/>
    <lineage>
        <taxon>Bacteria</taxon>
        <taxon>Pseudomonadati</taxon>
        <taxon>Bacteroidota</taxon>
        <taxon>Flavobacteriia</taxon>
        <taxon>Flavobacteriales</taxon>
        <taxon>Weeksellaceae</taxon>
        <taxon>Chryseobacterium group</taxon>
        <taxon>Chryseobacterium</taxon>
    </lineage>
</organism>
<proteinExistence type="predicted"/>
<dbReference type="EMBL" id="CACVBR010000030">
    <property type="protein sequence ID" value="CAA7196709.1"/>
    <property type="molecule type" value="Genomic_DNA"/>
</dbReference>
<keyword evidence="2" id="KW-1185">Reference proteome</keyword>
<name>A0A6N4X6N3_9FLAO</name>
<evidence type="ECO:0000313" key="1">
    <source>
        <dbReference type="EMBL" id="CAA7196709.1"/>
    </source>
</evidence>
<reference evidence="1 2" key="1">
    <citation type="submission" date="2020-01" db="EMBL/GenBank/DDBJ databases">
        <authorList>
            <person name="Rodrigo-Torres L."/>
            <person name="Arahal R. D."/>
            <person name="Lucena T."/>
        </authorList>
    </citation>
    <scope>NUCLEOTIDE SEQUENCE [LARGE SCALE GENOMIC DNA]</scope>
    <source>
        <strain evidence="1 2">CECT 9293</strain>
    </source>
</reference>